<dbReference type="EMBL" id="QWDM01000023">
    <property type="protein sequence ID" value="RUT67934.1"/>
    <property type="molecule type" value="Genomic_DNA"/>
</dbReference>
<proteinExistence type="predicted"/>
<evidence type="ECO:0000313" key="2">
    <source>
        <dbReference type="Proteomes" id="UP000288102"/>
    </source>
</evidence>
<dbReference type="Gene3D" id="2.60.40.10">
    <property type="entry name" value="Immunoglobulins"/>
    <property type="match status" value="1"/>
</dbReference>
<dbReference type="AlphaFoldDB" id="A0A434A0N4"/>
<evidence type="ECO:0000313" key="1">
    <source>
        <dbReference type="EMBL" id="RUT67934.1"/>
    </source>
</evidence>
<comment type="caution">
    <text evidence="1">The sequence shown here is derived from an EMBL/GenBank/DDBJ whole genome shotgun (WGS) entry which is preliminary data.</text>
</comment>
<organism evidence="1 2">
    <name type="scientific">Flavobacterium cupreum</name>
    <dbReference type="NCBI Taxonomy" id="2133766"/>
    <lineage>
        <taxon>Bacteria</taxon>
        <taxon>Pseudomonadati</taxon>
        <taxon>Bacteroidota</taxon>
        <taxon>Flavobacteriia</taxon>
        <taxon>Flavobacteriales</taxon>
        <taxon>Flavobacteriaceae</taxon>
        <taxon>Flavobacterium</taxon>
    </lineage>
</organism>
<sequence length="824" mass="91150">MASFAQECTDSWNRRGEIYFTNDVYGDPRGTLINTAVNLTYGSYGSPISGLTYEWNLYDANGTFVKSGNTINFPIMLTRAENYKVTIKVTNSQGCSYYEKTITGRDPNACIVPAEDRFQGSFDIETYWRGIPLHVETPMVLSNPIGYNAANFTFLWKLYNAAGTLITTGTQSTFPVTFTSIEEYRIELEAKDLRGCITNLTQLITPIEPCIYNSEERSGYIATDKSPYDNGLEIYANESNNLSFYSYGKPAEDFTYKWELFNPKGISIGTSEEASFPMTLPSGGEYELHLKITDPSNGCETDMVQGIVCLITDSCTNDNPKSQKVKALYEDLLVNLISRSIQGETDAQINASAPTAEFIALKPYITNGRKDKIYNYVSTSRKYTEVSGREKIVGARFSFSPDREYDVDAVIGWGIGYDSKKTTIEQLKKTIRDSIYTDLGQYMTSEQFITSCKSRYSGGGKMSKKKDGSDLEYCDFGSQIRHIDFCPGTGVTCDPAIIGFIDNRSQTVFTHEDVPFKFTTTATNLTYSWAVALESGEIINTSDPDITVPYIYKFKYEGTYFVTVTAKDPTGCSKTFSRLISVRDTHCENTPYTFKFETADTILNYEWKAIDTLGQTINPQTNTTGTYTFTPPTAGNYEIRLATTNAENCVTLFSKYVQITSCNGNPVSCTQNSPMTPKVHSLFIALINKLVTTPNGTDVNRYARNEIIALASYTSTSRTRIFNFVNTNAAVSFSFTQNGASNDVSLPKSASGTISGIDLSKYFGSQQITEVITNYSDGSNNPAGGFVRNIDFCPAADCLPAIGQMTIIPSNGASKSSTGNRSKI</sequence>
<name>A0A434A0N4_9FLAO</name>
<gene>
    <name evidence="1" type="ORF">D0817_23665</name>
</gene>
<keyword evidence="2" id="KW-1185">Reference proteome</keyword>
<dbReference type="CDD" id="cd00146">
    <property type="entry name" value="PKD"/>
    <property type="match status" value="1"/>
</dbReference>
<reference evidence="2" key="1">
    <citation type="journal article" date="2019" name="Syst. Appl. Microbiol.">
        <title>Flavobacterium circumlabens sp. nov. and Flavobacterium cupreum sp. nov., two psychrotrophic species isolated from Antarctic environmental samples.</title>
        <authorList>
            <person name="Kralova S."/>
            <person name="Busse H.-J."/>
            <person name="Svec P."/>
            <person name="Maslanova I."/>
            <person name="Stankova E."/>
            <person name="Bartak M."/>
            <person name="Sedlacek I."/>
        </authorList>
    </citation>
    <scope>NUCLEOTIDE SEQUENCE [LARGE SCALE GENOMIC DNA]</scope>
    <source>
        <strain evidence="2">CCM 8825</strain>
    </source>
</reference>
<accession>A0A434A0N4</accession>
<dbReference type="Proteomes" id="UP000288102">
    <property type="component" value="Unassembled WGS sequence"/>
</dbReference>
<dbReference type="InterPro" id="IPR035986">
    <property type="entry name" value="PKD_dom_sf"/>
</dbReference>
<protein>
    <recommendedName>
        <fullName evidence="3">PKD domain-containing protein</fullName>
    </recommendedName>
</protein>
<dbReference type="InterPro" id="IPR013783">
    <property type="entry name" value="Ig-like_fold"/>
</dbReference>
<dbReference type="SUPFAM" id="SSF49299">
    <property type="entry name" value="PKD domain"/>
    <property type="match status" value="2"/>
</dbReference>
<evidence type="ECO:0008006" key="3">
    <source>
        <dbReference type="Google" id="ProtNLM"/>
    </source>
</evidence>